<comment type="caution">
    <text evidence="1">The sequence shown here is derived from an EMBL/GenBank/DDBJ whole genome shotgun (WGS) entry which is preliminary data.</text>
</comment>
<reference evidence="1 2" key="1">
    <citation type="journal article" date="2021" name="Elife">
        <title>Chloroplast acquisition without the gene transfer in kleptoplastic sea slugs, Plakobranchus ocellatus.</title>
        <authorList>
            <person name="Maeda T."/>
            <person name="Takahashi S."/>
            <person name="Yoshida T."/>
            <person name="Shimamura S."/>
            <person name="Takaki Y."/>
            <person name="Nagai Y."/>
            <person name="Toyoda A."/>
            <person name="Suzuki Y."/>
            <person name="Arimoto A."/>
            <person name="Ishii H."/>
            <person name="Satoh N."/>
            <person name="Nishiyama T."/>
            <person name="Hasebe M."/>
            <person name="Maruyama T."/>
            <person name="Minagawa J."/>
            <person name="Obokata J."/>
            <person name="Shigenobu S."/>
        </authorList>
    </citation>
    <scope>NUCLEOTIDE SEQUENCE [LARGE SCALE GENOMIC DNA]</scope>
</reference>
<organism evidence="1 2">
    <name type="scientific">Elysia marginata</name>
    <dbReference type="NCBI Taxonomy" id="1093978"/>
    <lineage>
        <taxon>Eukaryota</taxon>
        <taxon>Metazoa</taxon>
        <taxon>Spiralia</taxon>
        <taxon>Lophotrochozoa</taxon>
        <taxon>Mollusca</taxon>
        <taxon>Gastropoda</taxon>
        <taxon>Heterobranchia</taxon>
        <taxon>Euthyneura</taxon>
        <taxon>Panpulmonata</taxon>
        <taxon>Sacoglossa</taxon>
        <taxon>Placobranchoidea</taxon>
        <taxon>Plakobranchidae</taxon>
        <taxon>Elysia</taxon>
    </lineage>
</organism>
<name>A0AAV4FXC2_9GAST</name>
<protein>
    <submittedName>
        <fullName evidence="1">Uncharacterized protein</fullName>
    </submittedName>
</protein>
<proteinExistence type="predicted"/>
<gene>
    <name evidence="1" type="ORF">ElyMa_000522700</name>
</gene>
<evidence type="ECO:0000313" key="1">
    <source>
        <dbReference type="EMBL" id="GFR77997.1"/>
    </source>
</evidence>
<dbReference type="Proteomes" id="UP000762676">
    <property type="component" value="Unassembled WGS sequence"/>
</dbReference>
<sequence length="75" mass="7981">MRTRSNFAATRAYGVATRAACKPALCIPFCVADVDAEVPNSIDDADAGEAYNSAGDELNSLLTQSYYSRVSDIEA</sequence>
<keyword evidence="2" id="KW-1185">Reference proteome</keyword>
<dbReference type="AlphaFoldDB" id="A0AAV4FXC2"/>
<accession>A0AAV4FXC2</accession>
<evidence type="ECO:0000313" key="2">
    <source>
        <dbReference type="Proteomes" id="UP000762676"/>
    </source>
</evidence>
<dbReference type="EMBL" id="BMAT01001005">
    <property type="protein sequence ID" value="GFR77997.1"/>
    <property type="molecule type" value="Genomic_DNA"/>
</dbReference>